<comment type="caution">
    <text evidence="2">The sequence shown here is derived from an EMBL/GenBank/DDBJ whole genome shotgun (WGS) entry which is preliminary data.</text>
</comment>
<evidence type="ECO:0000313" key="3">
    <source>
        <dbReference type="Proteomes" id="UP001627154"/>
    </source>
</evidence>
<gene>
    <name evidence="2" type="ORF">TKK_018222</name>
</gene>
<feature type="signal peptide" evidence="1">
    <location>
        <begin position="1"/>
        <end position="31"/>
    </location>
</feature>
<name>A0ABD2W0X9_9HYME</name>
<feature type="chain" id="PRO_5044776608" description="Secreted protein" evidence="1">
    <location>
        <begin position="32"/>
        <end position="129"/>
    </location>
</feature>
<sequence>MIQQLTHRGSLEVELVSTLLLLLLRLDAVVSRCRPKRRNDSCAPQCRASAAACSSSSNGIFVFDESSTTCIRGKPGSIGIRCRTRRSRTRFRVQKKTREFPIYKRWNGRSRGGAVVAAVTAAALSPSFI</sequence>
<evidence type="ECO:0008006" key="4">
    <source>
        <dbReference type="Google" id="ProtNLM"/>
    </source>
</evidence>
<dbReference type="EMBL" id="JBJJXI010000147">
    <property type="protein sequence ID" value="KAL3386364.1"/>
    <property type="molecule type" value="Genomic_DNA"/>
</dbReference>
<protein>
    <recommendedName>
        <fullName evidence="4">Secreted protein</fullName>
    </recommendedName>
</protein>
<dbReference type="Proteomes" id="UP001627154">
    <property type="component" value="Unassembled WGS sequence"/>
</dbReference>
<keyword evidence="3" id="KW-1185">Reference proteome</keyword>
<keyword evidence="1" id="KW-0732">Signal</keyword>
<reference evidence="2 3" key="1">
    <citation type="journal article" date="2024" name="bioRxiv">
        <title>A reference genome for Trichogramma kaykai: A tiny desert-dwelling parasitoid wasp with competing sex-ratio distorters.</title>
        <authorList>
            <person name="Culotta J."/>
            <person name="Lindsey A.R."/>
        </authorList>
    </citation>
    <scope>NUCLEOTIDE SEQUENCE [LARGE SCALE GENOMIC DNA]</scope>
    <source>
        <strain evidence="2 3">KSX58</strain>
    </source>
</reference>
<evidence type="ECO:0000313" key="2">
    <source>
        <dbReference type="EMBL" id="KAL3386364.1"/>
    </source>
</evidence>
<accession>A0ABD2W0X9</accession>
<proteinExistence type="predicted"/>
<organism evidence="2 3">
    <name type="scientific">Trichogramma kaykai</name>
    <dbReference type="NCBI Taxonomy" id="54128"/>
    <lineage>
        <taxon>Eukaryota</taxon>
        <taxon>Metazoa</taxon>
        <taxon>Ecdysozoa</taxon>
        <taxon>Arthropoda</taxon>
        <taxon>Hexapoda</taxon>
        <taxon>Insecta</taxon>
        <taxon>Pterygota</taxon>
        <taxon>Neoptera</taxon>
        <taxon>Endopterygota</taxon>
        <taxon>Hymenoptera</taxon>
        <taxon>Apocrita</taxon>
        <taxon>Proctotrupomorpha</taxon>
        <taxon>Chalcidoidea</taxon>
        <taxon>Trichogrammatidae</taxon>
        <taxon>Trichogramma</taxon>
    </lineage>
</organism>
<evidence type="ECO:0000256" key="1">
    <source>
        <dbReference type="SAM" id="SignalP"/>
    </source>
</evidence>
<dbReference type="AlphaFoldDB" id="A0ABD2W0X9"/>